<dbReference type="AlphaFoldDB" id="A0A8J5XIJ2"/>
<feature type="region of interest" description="Disordered" evidence="2">
    <location>
        <begin position="51"/>
        <end position="71"/>
    </location>
</feature>
<feature type="compositionally biased region" description="Low complexity" evidence="2">
    <location>
        <begin position="454"/>
        <end position="479"/>
    </location>
</feature>
<evidence type="ECO:0000259" key="4">
    <source>
        <dbReference type="Pfam" id="PF03109"/>
    </source>
</evidence>
<dbReference type="Proteomes" id="UP000751190">
    <property type="component" value="Unassembled WGS sequence"/>
</dbReference>
<evidence type="ECO:0000256" key="1">
    <source>
        <dbReference type="ARBA" id="ARBA00009670"/>
    </source>
</evidence>
<gene>
    <name evidence="5" type="ORF">KFE25_000088</name>
</gene>
<evidence type="ECO:0000256" key="3">
    <source>
        <dbReference type="SAM" id="SignalP"/>
    </source>
</evidence>
<reference evidence="5" key="1">
    <citation type="submission" date="2021-05" db="EMBL/GenBank/DDBJ databases">
        <title>The genome of the haptophyte Pavlova lutheri (Diacronema luteri, Pavlovales) - a model for lipid biosynthesis in eukaryotic algae.</title>
        <authorList>
            <person name="Hulatt C.J."/>
            <person name="Posewitz M.C."/>
        </authorList>
    </citation>
    <scope>NUCLEOTIDE SEQUENCE</scope>
    <source>
        <strain evidence="5">NIVA-4/92</strain>
    </source>
</reference>
<evidence type="ECO:0000313" key="6">
    <source>
        <dbReference type="Proteomes" id="UP000751190"/>
    </source>
</evidence>
<dbReference type="PANTHER" id="PTHR10566:SF113">
    <property type="entry name" value="PROTEIN ACTIVITY OF BC1 COMPLEX KINASE 7, CHLOROPLASTIC"/>
    <property type="match status" value="1"/>
</dbReference>
<dbReference type="Pfam" id="PF03109">
    <property type="entry name" value="ABC1"/>
    <property type="match status" value="1"/>
</dbReference>
<evidence type="ECO:0000256" key="2">
    <source>
        <dbReference type="SAM" id="MobiDB-lite"/>
    </source>
</evidence>
<accession>A0A8J5XIJ2</accession>
<name>A0A8J5XIJ2_DIALT</name>
<dbReference type="InterPro" id="IPR011009">
    <property type="entry name" value="Kinase-like_dom_sf"/>
</dbReference>
<keyword evidence="3" id="KW-0732">Signal</keyword>
<sequence>MRLIVLALFCARSGAYVIAPGRVGCAVGQRRAVVPRRAAYGSAALGTALPADPRGARRGESAPPGLARQDGEEMARSWARFAKAPGARFRSLSFTALRICFSVLRTRGLDPASPQARERRRASAVRIVSELLRLGPTYIKLGQVASCRPDLLAAEYIEQLKVLQDDVPANSFETVRATIEAELGRPLAESFATFHEAPLAAASLGQVHRATLHSGEEVVVKVQRPLLKEIYDTDMGNIRKVARAADFIAAVCAFGRERTDADRRRWRDFADESARLLLRELDYTQEAASQAEFGAYFASEPWIGVPAIYHNLSSSRVLTMQFLPGLKLTDADAIARTEGLEPRLIASRLAHAYLLQFCRFGLLQADPHAGNLAVDTAFPGGRLLIYDFGQCSRIAPHECRGILLVLKAILASDAAACIRAFDELGIVSPSADRMALRDTIKRNFATGRLGRGAGARAARGDGAAANASTSSARDGPAAARGGGRRGGEADFLQLSSVYTFIFRALTQMGGVGKSLTPDFDFVNEVAPFVAQMDGGGFLVQAQLNRIGEALHVDALLAALRVPASVEGIARRLERWEAAETPLQVSSVQLEARLERLERQSARQQLLLFALGAGQLALGTASPVVRALAIAAAARWAFGFFSATR</sequence>
<dbReference type="EMBL" id="JAGTXO010000014">
    <property type="protein sequence ID" value="KAG8463920.1"/>
    <property type="molecule type" value="Genomic_DNA"/>
</dbReference>
<evidence type="ECO:0000313" key="5">
    <source>
        <dbReference type="EMBL" id="KAG8463920.1"/>
    </source>
</evidence>
<dbReference type="PANTHER" id="PTHR10566">
    <property type="entry name" value="CHAPERONE-ACTIVITY OF BC1 COMPLEX CABC1 -RELATED"/>
    <property type="match status" value="1"/>
</dbReference>
<feature type="signal peptide" evidence="3">
    <location>
        <begin position="1"/>
        <end position="15"/>
    </location>
</feature>
<keyword evidence="6" id="KW-1185">Reference proteome</keyword>
<dbReference type="CDD" id="cd05121">
    <property type="entry name" value="ABC1_ADCK3-like"/>
    <property type="match status" value="1"/>
</dbReference>
<feature type="region of interest" description="Disordered" evidence="2">
    <location>
        <begin position="453"/>
        <end position="485"/>
    </location>
</feature>
<protein>
    <recommendedName>
        <fullName evidence="4">ABC1 atypical kinase-like domain-containing protein</fullName>
    </recommendedName>
</protein>
<comment type="caution">
    <text evidence="5">The sequence shown here is derived from an EMBL/GenBank/DDBJ whole genome shotgun (WGS) entry which is preliminary data.</text>
</comment>
<dbReference type="InterPro" id="IPR004147">
    <property type="entry name" value="ABC1_dom"/>
</dbReference>
<dbReference type="OrthoDB" id="201153at2759"/>
<dbReference type="SUPFAM" id="SSF56112">
    <property type="entry name" value="Protein kinase-like (PK-like)"/>
    <property type="match status" value="1"/>
</dbReference>
<proteinExistence type="inferred from homology"/>
<comment type="similarity">
    <text evidence="1">Belongs to the protein kinase superfamily. ADCK protein kinase family.</text>
</comment>
<organism evidence="5 6">
    <name type="scientific">Diacronema lutheri</name>
    <name type="common">Unicellular marine alga</name>
    <name type="synonym">Monochrysis lutheri</name>
    <dbReference type="NCBI Taxonomy" id="2081491"/>
    <lineage>
        <taxon>Eukaryota</taxon>
        <taxon>Haptista</taxon>
        <taxon>Haptophyta</taxon>
        <taxon>Pavlovophyceae</taxon>
        <taxon>Pavlovales</taxon>
        <taxon>Pavlovaceae</taxon>
        <taxon>Diacronema</taxon>
    </lineage>
</organism>
<feature type="chain" id="PRO_5035267402" description="ABC1 atypical kinase-like domain-containing protein" evidence="3">
    <location>
        <begin position="16"/>
        <end position="644"/>
    </location>
</feature>
<feature type="domain" description="ABC1 atypical kinase-like" evidence="4">
    <location>
        <begin position="163"/>
        <end position="419"/>
    </location>
</feature>
<dbReference type="InterPro" id="IPR050154">
    <property type="entry name" value="UbiB_kinase"/>
</dbReference>